<evidence type="ECO:0000256" key="8">
    <source>
        <dbReference type="ARBA" id="ARBA00023136"/>
    </source>
</evidence>
<keyword evidence="10" id="KW-1208">Phospholipid metabolism</keyword>
<keyword evidence="6 12" id="KW-1133">Transmembrane helix</keyword>
<evidence type="ECO:0000256" key="11">
    <source>
        <dbReference type="RuleBase" id="RU003750"/>
    </source>
</evidence>
<evidence type="ECO:0000256" key="7">
    <source>
        <dbReference type="ARBA" id="ARBA00023098"/>
    </source>
</evidence>
<evidence type="ECO:0000256" key="1">
    <source>
        <dbReference type="ARBA" id="ARBA00004141"/>
    </source>
</evidence>
<dbReference type="OrthoDB" id="9796672at2"/>
<reference evidence="14" key="1">
    <citation type="submission" date="2017-09" db="EMBL/GenBank/DDBJ databases">
        <authorList>
            <person name="Zhang Y."/>
            <person name="Huang X."/>
            <person name="Liu J."/>
            <person name="Lu L."/>
            <person name="Peng K."/>
        </authorList>
    </citation>
    <scope>NUCLEOTIDE SEQUENCE [LARGE SCALE GENOMIC DNA]</scope>
    <source>
        <strain evidence="14">S-XJ-1</strain>
    </source>
</reference>
<keyword evidence="4 11" id="KW-0808">Transferase</keyword>
<keyword evidence="14" id="KW-1185">Reference proteome</keyword>
<dbReference type="PANTHER" id="PTHR14269">
    <property type="entry name" value="CDP-DIACYLGLYCEROL--GLYCEROL-3-PHOSPHATE 3-PHOSPHATIDYLTRANSFERASE-RELATED"/>
    <property type="match status" value="1"/>
</dbReference>
<dbReference type="EMBL" id="NTGA01000026">
    <property type="protein sequence ID" value="PAY22258.1"/>
    <property type="molecule type" value="Genomic_DNA"/>
</dbReference>
<evidence type="ECO:0000256" key="10">
    <source>
        <dbReference type="ARBA" id="ARBA00023264"/>
    </source>
</evidence>
<comment type="caution">
    <text evidence="13">The sequence shown here is derived from an EMBL/GenBank/DDBJ whole genome shotgun (WGS) entry which is preliminary data.</text>
</comment>
<protein>
    <submittedName>
        <fullName evidence="13">Phosphatidylglycerophosphate synthase</fullName>
    </submittedName>
</protein>
<dbReference type="GO" id="GO:0046474">
    <property type="term" value="P:glycerophospholipid biosynthetic process"/>
    <property type="evidence" value="ECO:0007669"/>
    <property type="project" value="TreeGrafter"/>
</dbReference>
<organism evidence="13 14">
    <name type="scientific">Dietzia natronolimnaea</name>
    <dbReference type="NCBI Taxonomy" id="161920"/>
    <lineage>
        <taxon>Bacteria</taxon>
        <taxon>Bacillati</taxon>
        <taxon>Actinomycetota</taxon>
        <taxon>Actinomycetes</taxon>
        <taxon>Mycobacteriales</taxon>
        <taxon>Dietziaceae</taxon>
        <taxon>Dietzia</taxon>
    </lineage>
</organism>
<dbReference type="AlphaFoldDB" id="A0A2A2WM37"/>
<dbReference type="GO" id="GO:0016020">
    <property type="term" value="C:membrane"/>
    <property type="evidence" value="ECO:0007669"/>
    <property type="project" value="UniProtKB-SubCell"/>
</dbReference>
<dbReference type="GO" id="GO:0016780">
    <property type="term" value="F:phosphotransferase activity, for other substituted phosphate groups"/>
    <property type="evidence" value="ECO:0007669"/>
    <property type="project" value="InterPro"/>
</dbReference>
<keyword evidence="7" id="KW-0443">Lipid metabolism</keyword>
<dbReference type="RefSeq" id="WP_095718995.1">
    <property type="nucleotide sequence ID" value="NZ_BAAAHZ010000013.1"/>
</dbReference>
<dbReference type="Proteomes" id="UP000218810">
    <property type="component" value="Unassembled WGS sequence"/>
</dbReference>
<gene>
    <name evidence="13" type="ORF">CEY15_14240</name>
</gene>
<evidence type="ECO:0000256" key="4">
    <source>
        <dbReference type="ARBA" id="ARBA00022679"/>
    </source>
</evidence>
<dbReference type="PROSITE" id="PS00379">
    <property type="entry name" value="CDP_ALCOHOL_P_TRANSF"/>
    <property type="match status" value="1"/>
</dbReference>
<proteinExistence type="inferred from homology"/>
<keyword evidence="8 12" id="KW-0472">Membrane</keyword>
<evidence type="ECO:0000313" key="14">
    <source>
        <dbReference type="Proteomes" id="UP000218810"/>
    </source>
</evidence>
<sequence length="254" mass="27798">MSAAREGRRETDLREWRTGEGRVLGARIPQPRDGHLSAAVPPGLGYEPPPRDPRVSDRFWTLPNVISLARIALIPVLVVSILVWDDPPLALWLLGALVVSDWLDGKIARLWNMRSTWGERLDPLADRILVAAVPVAFAVAGYIPVWVVVVLLVRDALLVGTVPVYRRRGIEPEVTYLGKAATFALFWSLPLLLAGFAGVPGGEAFLILGEACLYWGVGLYSWSGAIYLWQAWRIARAVPPRRPGSTAVEPSGGV</sequence>
<comment type="similarity">
    <text evidence="2 11">Belongs to the CDP-alcohol phosphatidyltransferase class-I family.</text>
</comment>
<evidence type="ECO:0000256" key="2">
    <source>
        <dbReference type="ARBA" id="ARBA00010441"/>
    </source>
</evidence>
<feature type="transmembrane region" description="Helical" evidence="12">
    <location>
        <begin position="59"/>
        <end position="84"/>
    </location>
</feature>
<dbReference type="InterPro" id="IPR048254">
    <property type="entry name" value="CDP_ALCOHOL_P_TRANSF_CS"/>
</dbReference>
<feature type="transmembrane region" description="Helical" evidence="12">
    <location>
        <begin position="205"/>
        <end position="229"/>
    </location>
</feature>
<keyword evidence="9" id="KW-0594">Phospholipid biosynthesis</keyword>
<feature type="transmembrane region" description="Helical" evidence="12">
    <location>
        <begin position="174"/>
        <end position="199"/>
    </location>
</feature>
<dbReference type="PANTHER" id="PTHR14269:SF62">
    <property type="entry name" value="CDP-DIACYLGLYCEROL--GLYCEROL-3-PHOSPHATE 3-PHOSPHATIDYLTRANSFERASE 1, CHLOROPLASTIC"/>
    <property type="match status" value="1"/>
</dbReference>
<dbReference type="InterPro" id="IPR000462">
    <property type="entry name" value="CDP-OH_P_trans"/>
</dbReference>
<keyword evidence="3" id="KW-0444">Lipid biosynthesis</keyword>
<evidence type="ECO:0000256" key="6">
    <source>
        <dbReference type="ARBA" id="ARBA00022989"/>
    </source>
</evidence>
<comment type="subcellular location">
    <subcellularLocation>
        <location evidence="1">Membrane</location>
        <topology evidence="1">Multi-pass membrane protein</topology>
    </subcellularLocation>
</comment>
<evidence type="ECO:0000256" key="12">
    <source>
        <dbReference type="SAM" id="Phobius"/>
    </source>
</evidence>
<dbReference type="Gene3D" id="1.20.120.1760">
    <property type="match status" value="1"/>
</dbReference>
<dbReference type="Pfam" id="PF01066">
    <property type="entry name" value="CDP-OH_P_transf"/>
    <property type="match status" value="1"/>
</dbReference>
<evidence type="ECO:0000256" key="3">
    <source>
        <dbReference type="ARBA" id="ARBA00022516"/>
    </source>
</evidence>
<dbReference type="InterPro" id="IPR043130">
    <property type="entry name" value="CDP-OH_PTrfase_TM_dom"/>
</dbReference>
<feature type="transmembrane region" description="Helical" evidence="12">
    <location>
        <begin position="128"/>
        <end position="153"/>
    </location>
</feature>
<name>A0A2A2WM37_9ACTN</name>
<accession>A0A2A2WM37</accession>
<keyword evidence="5 12" id="KW-0812">Transmembrane</keyword>
<evidence type="ECO:0000256" key="5">
    <source>
        <dbReference type="ARBA" id="ARBA00022692"/>
    </source>
</evidence>
<evidence type="ECO:0000313" key="13">
    <source>
        <dbReference type="EMBL" id="PAY22258.1"/>
    </source>
</evidence>
<dbReference type="InterPro" id="IPR050324">
    <property type="entry name" value="CDP-alcohol_PTase-I"/>
</dbReference>
<evidence type="ECO:0000256" key="9">
    <source>
        <dbReference type="ARBA" id="ARBA00023209"/>
    </source>
</evidence>